<keyword evidence="2" id="KW-1185">Reference proteome</keyword>
<evidence type="ECO:0008006" key="3">
    <source>
        <dbReference type="Google" id="ProtNLM"/>
    </source>
</evidence>
<reference evidence="1 2" key="1">
    <citation type="submission" date="2022-06" db="EMBL/GenBank/DDBJ databases">
        <title>Pseudarthrobacter sp. strain RMG13 Genome sequencing and assembly.</title>
        <authorList>
            <person name="Kim I."/>
        </authorList>
    </citation>
    <scope>NUCLEOTIDE SEQUENCE [LARGE SCALE GENOMIC DNA]</scope>
    <source>
        <strain evidence="1 2">RMG13</strain>
    </source>
</reference>
<dbReference type="EMBL" id="JANCLV010000020">
    <property type="protein sequence ID" value="MCP9001863.1"/>
    <property type="molecule type" value="Genomic_DNA"/>
</dbReference>
<accession>A0ABT1LTR8</accession>
<sequence>MTAMAVPSRSGMATPWLSSLNKGFLGRAPEDDIELTPLATAPVVPALREAVLRFEETFNPIHDHETVRVVIGGYAPCRTWISSASISGPLQVVFIGETPAVGDTALPVDPETADPLAVFDRLQIELGVTQKDLLAATGIKRRTYYSWKKPSTPRPRPTSLGALWHLADALVDLREEIGRPVAAWLHALPEREVALREGRFDDLVDLAVAMPRPSRRAMGTSLRLGVSPDIDVPITRPGRPKVTVIERGGRR</sequence>
<evidence type="ECO:0000313" key="1">
    <source>
        <dbReference type="EMBL" id="MCP9001863.1"/>
    </source>
</evidence>
<evidence type="ECO:0000313" key="2">
    <source>
        <dbReference type="Proteomes" id="UP001524318"/>
    </source>
</evidence>
<comment type="caution">
    <text evidence="1">The sequence shown here is derived from an EMBL/GenBank/DDBJ whole genome shotgun (WGS) entry which is preliminary data.</text>
</comment>
<protein>
    <recommendedName>
        <fullName evidence="3">XRE family transcriptional regulator</fullName>
    </recommendedName>
</protein>
<dbReference type="Proteomes" id="UP001524318">
    <property type="component" value="Unassembled WGS sequence"/>
</dbReference>
<proteinExistence type="predicted"/>
<dbReference type="RefSeq" id="WP_254752904.1">
    <property type="nucleotide sequence ID" value="NZ_JANCLV010000020.1"/>
</dbReference>
<organism evidence="1 2">
    <name type="scientific">Pseudarthrobacter humi</name>
    <dbReference type="NCBI Taxonomy" id="2952523"/>
    <lineage>
        <taxon>Bacteria</taxon>
        <taxon>Bacillati</taxon>
        <taxon>Actinomycetota</taxon>
        <taxon>Actinomycetes</taxon>
        <taxon>Micrococcales</taxon>
        <taxon>Micrococcaceae</taxon>
        <taxon>Pseudarthrobacter</taxon>
    </lineage>
</organism>
<gene>
    <name evidence="1" type="ORF">NFC73_19325</name>
</gene>
<name>A0ABT1LTR8_9MICC</name>